<dbReference type="InterPro" id="IPR005844">
    <property type="entry name" value="A-D-PHexomutase_a/b/a-I"/>
</dbReference>
<evidence type="ECO:0000259" key="7">
    <source>
        <dbReference type="Pfam" id="PF02878"/>
    </source>
</evidence>
<feature type="domain" description="Alpha-D-phosphohexomutase alpha/beta/alpha" evidence="9">
    <location>
        <begin position="287"/>
        <end position="401"/>
    </location>
</feature>
<comment type="caution">
    <text evidence="10">The sequence shown here is derived from an EMBL/GenBank/DDBJ whole genome shotgun (WGS) entry which is preliminary data.</text>
</comment>
<keyword evidence="11" id="KW-1185">Reference proteome</keyword>
<comment type="cofactor">
    <cofactor evidence="1">
        <name>Mg(2+)</name>
        <dbReference type="ChEBI" id="CHEBI:18420"/>
    </cofactor>
</comment>
<protein>
    <submittedName>
        <fullName evidence="10">Phosphoglucomutase</fullName>
    </submittedName>
</protein>
<dbReference type="SUPFAM" id="SSF53738">
    <property type="entry name" value="Phosphoglucomutase, first 3 domains"/>
    <property type="match status" value="3"/>
</dbReference>
<dbReference type="SUPFAM" id="SSF55957">
    <property type="entry name" value="Phosphoglucomutase, C-terminal domain"/>
    <property type="match status" value="1"/>
</dbReference>
<dbReference type="Pfam" id="PF02880">
    <property type="entry name" value="PGM_PMM_III"/>
    <property type="match status" value="1"/>
</dbReference>
<evidence type="ECO:0000313" key="11">
    <source>
        <dbReference type="Proteomes" id="UP000663802"/>
    </source>
</evidence>
<keyword evidence="5" id="KW-0460">Magnesium</keyword>
<dbReference type="Pfam" id="PF02879">
    <property type="entry name" value="PGM_PMM_II"/>
    <property type="match status" value="1"/>
</dbReference>
<feature type="domain" description="Alpha-D-phosphohexomutase alpha/beta/alpha" evidence="8">
    <location>
        <begin position="191"/>
        <end position="282"/>
    </location>
</feature>
<sequence length="514" mass="57023">MIEELKKLQSGTDIRGVAIEYDNLRCNLTIEKVRAIGYGFAAWIKSNRSNKEDKVKIKVKISVGMDSRLSGPSLKTTLIEVLKQSGCEVYDCGMCTTPAMFMTTIVESYKCDGAIMITASHLPYYYNGLKFFTVNGGCEKEDITNILKLAANFKSTVSNIGEVKSINFIDQYAEILVNKIREEVAFNTEIKVEKPLAGSKIIVDAGNGAGGFFVSKVLESLGADTEGSQFIDPDGRFPNHIPNPEDKAAMEALSKAVLKHKADLGIIFDADVDRAAIVSKTGKEVNKNALIALISSIVLEEHPKSYIVTDSVTSTGLSEFIADLGGVHHRFKRGYKNVINEAKHLNNEGKECHLAIETSGHAALKENYFLDDGAYLIAKILIKVAKLKEEGKDISYLINDLKEPKESSDIRLKIKTEDFRAYGEKIISELRACIKDLPGWSIDTVNYEGIRVNCDKANGDGWFLLRLSLHEPVLPLNIESDYEGGINIILDRLKSFLEEYIHLDCTDMKVKEMI</sequence>
<proteinExistence type="inferred from homology"/>
<evidence type="ECO:0000256" key="4">
    <source>
        <dbReference type="ARBA" id="ARBA00022723"/>
    </source>
</evidence>
<dbReference type="CDD" id="cd03089">
    <property type="entry name" value="PMM_PGM"/>
    <property type="match status" value="1"/>
</dbReference>
<dbReference type="InterPro" id="IPR050060">
    <property type="entry name" value="Phosphoglucosamine_mutase"/>
</dbReference>
<name>A0ABQ1E9X2_9CLOT</name>
<organism evidence="10 11">
    <name type="scientific">Clostridium zeae</name>
    <dbReference type="NCBI Taxonomy" id="2759022"/>
    <lineage>
        <taxon>Bacteria</taxon>
        <taxon>Bacillati</taxon>
        <taxon>Bacillota</taxon>
        <taxon>Clostridia</taxon>
        <taxon>Eubacteriales</taxon>
        <taxon>Clostridiaceae</taxon>
        <taxon>Clostridium</taxon>
    </lineage>
</organism>
<evidence type="ECO:0000256" key="6">
    <source>
        <dbReference type="ARBA" id="ARBA00023235"/>
    </source>
</evidence>
<gene>
    <name evidence="10" type="ORF">CSC2_21180</name>
</gene>
<evidence type="ECO:0000259" key="8">
    <source>
        <dbReference type="Pfam" id="PF02879"/>
    </source>
</evidence>
<dbReference type="PANTHER" id="PTHR42946">
    <property type="entry name" value="PHOSPHOHEXOSE MUTASE"/>
    <property type="match status" value="1"/>
</dbReference>
<dbReference type="PRINTS" id="PR00509">
    <property type="entry name" value="PGMPMM"/>
</dbReference>
<dbReference type="InterPro" id="IPR005845">
    <property type="entry name" value="A-D-PHexomutase_a/b/a-II"/>
</dbReference>
<dbReference type="InterPro" id="IPR016055">
    <property type="entry name" value="A-D-PHexomutase_a/b/a-I/II/III"/>
</dbReference>
<dbReference type="EMBL" id="BMBA01000002">
    <property type="protein sequence ID" value="GFZ31592.1"/>
    <property type="molecule type" value="Genomic_DNA"/>
</dbReference>
<keyword evidence="3" id="KW-0597">Phosphoprotein</keyword>
<dbReference type="InterPro" id="IPR005841">
    <property type="entry name" value="Alpha-D-phosphohexomutase_SF"/>
</dbReference>
<dbReference type="InterPro" id="IPR005846">
    <property type="entry name" value="A-D-PHexomutase_a/b/a-III"/>
</dbReference>
<keyword evidence="6" id="KW-0413">Isomerase</keyword>
<evidence type="ECO:0000313" key="10">
    <source>
        <dbReference type="EMBL" id="GFZ31592.1"/>
    </source>
</evidence>
<keyword evidence="4" id="KW-0479">Metal-binding</keyword>
<evidence type="ECO:0000259" key="9">
    <source>
        <dbReference type="Pfam" id="PF02880"/>
    </source>
</evidence>
<dbReference type="Proteomes" id="UP000663802">
    <property type="component" value="Unassembled WGS sequence"/>
</dbReference>
<evidence type="ECO:0000256" key="1">
    <source>
        <dbReference type="ARBA" id="ARBA00001946"/>
    </source>
</evidence>
<dbReference type="RefSeq" id="WP_206869904.1">
    <property type="nucleotide sequence ID" value="NZ_BMBA01000002.1"/>
</dbReference>
<evidence type="ECO:0000256" key="3">
    <source>
        <dbReference type="ARBA" id="ARBA00022553"/>
    </source>
</evidence>
<dbReference type="PANTHER" id="PTHR42946:SF1">
    <property type="entry name" value="PHOSPHOGLUCOMUTASE (ALPHA-D-GLUCOSE-1,6-BISPHOSPHATE-DEPENDENT)"/>
    <property type="match status" value="1"/>
</dbReference>
<dbReference type="InterPro" id="IPR036900">
    <property type="entry name" value="A-D-PHexomutase_C_sf"/>
</dbReference>
<evidence type="ECO:0000256" key="2">
    <source>
        <dbReference type="ARBA" id="ARBA00010231"/>
    </source>
</evidence>
<accession>A0ABQ1E9X2</accession>
<dbReference type="Pfam" id="PF02878">
    <property type="entry name" value="PGM_PMM_I"/>
    <property type="match status" value="1"/>
</dbReference>
<reference evidence="10 11" key="1">
    <citation type="journal article" date="2021" name="Int. J. Syst. Evol. Microbiol.">
        <title>Clostridium zeae sp. nov., isolated from corn silage.</title>
        <authorList>
            <person name="Kobayashi H."/>
            <person name="Tanizawa Y."/>
            <person name="Yagura M."/>
            <person name="Sakamoto M."/>
            <person name="Ohkuma M."/>
            <person name="Tohno M."/>
        </authorList>
    </citation>
    <scope>NUCLEOTIDE SEQUENCE [LARGE SCALE GENOMIC DNA]</scope>
    <source>
        <strain evidence="10 11">CSC2</strain>
    </source>
</reference>
<evidence type="ECO:0000256" key="5">
    <source>
        <dbReference type="ARBA" id="ARBA00022842"/>
    </source>
</evidence>
<feature type="domain" description="Alpha-D-phosphohexomutase alpha/beta/alpha" evidence="7">
    <location>
        <begin position="12"/>
        <end position="145"/>
    </location>
</feature>
<dbReference type="Gene3D" id="3.30.310.50">
    <property type="entry name" value="Alpha-D-phosphohexomutase, C-terminal domain"/>
    <property type="match status" value="1"/>
</dbReference>
<comment type="similarity">
    <text evidence="2">Belongs to the phosphohexose mutase family.</text>
</comment>
<dbReference type="Gene3D" id="3.40.120.10">
    <property type="entry name" value="Alpha-D-Glucose-1,6-Bisphosphate, subunit A, domain 3"/>
    <property type="match status" value="3"/>
</dbReference>